<evidence type="ECO:0000313" key="4">
    <source>
        <dbReference type="Proteomes" id="UP000199495"/>
    </source>
</evidence>
<accession>A0A1G7XC84</accession>
<protein>
    <submittedName>
        <fullName evidence="3">TRAP-type C4-dicarboxylate transport system, substrate-binding protein</fullName>
    </submittedName>
</protein>
<evidence type="ECO:0000313" key="3">
    <source>
        <dbReference type="EMBL" id="SDG81819.1"/>
    </source>
</evidence>
<organism evidence="3 4">
    <name type="scientific">Pelagibacterium luteolum</name>
    <dbReference type="NCBI Taxonomy" id="440168"/>
    <lineage>
        <taxon>Bacteria</taxon>
        <taxon>Pseudomonadati</taxon>
        <taxon>Pseudomonadota</taxon>
        <taxon>Alphaproteobacteria</taxon>
        <taxon>Hyphomicrobiales</taxon>
        <taxon>Devosiaceae</taxon>
        <taxon>Pelagibacterium</taxon>
    </lineage>
</organism>
<name>A0A1G7XC84_9HYPH</name>
<proteinExistence type="predicted"/>
<sequence>MKNIVLGTAAILAMTTTASAAEWTYAHYNQPTHELHLGVALEMAQDVEEATDGELTIRVFPSGELGAGPAQQYTRALDGIADVTQGLVASDTFPLPRTMLMELPNLFDTPQEAVDVLWENIELFEPDFQGTKVMALFPNNPAALVLNRPVSSPADLEGLNIRASSAIGAGIMEAWGATPVTMPAGDLYNALQTGVIDGALIGIDGINAYRLQEVASHVITNIPGNITMFYVVANRDSWDGLSEDVQAEVLEVTEHALSMKGADAFTVSGEEAIEAINASGNTEIVELTAEQRALFAEPLPAMVENYLDQVSAAEGFDAQEIYTAISQ</sequence>
<dbReference type="GO" id="GO:0055085">
    <property type="term" value="P:transmembrane transport"/>
    <property type="evidence" value="ECO:0007669"/>
    <property type="project" value="InterPro"/>
</dbReference>
<dbReference type="InterPro" id="IPR038404">
    <property type="entry name" value="TRAP_DctP_sf"/>
</dbReference>
<dbReference type="OrthoDB" id="9799287at2"/>
<gene>
    <name evidence="3" type="ORF">SAMN04487974_10923</name>
</gene>
<dbReference type="EMBL" id="FNCS01000009">
    <property type="protein sequence ID" value="SDG81819.1"/>
    <property type="molecule type" value="Genomic_DNA"/>
</dbReference>
<dbReference type="Proteomes" id="UP000199495">
    <property type="component" value="Unassembled WGS sequence"/>
</dbReference>
<feature type="chain" id="PRO_5011529103" evidence="2">
    <location>
        <begin position="21"/>
        <end position="327"/>
    </location>
</feature>
<reference evidence="3 4" key="1">
    <citation type="submission" date="2016-10" db="EMBL/GenBank/DDBJ databases">
        <authorList>
            <person name="de Groot N.N."/>
        </authorList>
    </citation>
    <scope>NUCLEOTIDE SEQUENCE [LARGE SCALE GENOMIC DNA]</scope>
    <source>
        <strain evidence="3 4">CGMCC 1.10267</strain>
    </source>
</reference>
<dbReference type="Gene3D" id="3.40.190.170">
    <property type="entry name" value="Bacterial extracellular solute-binding protein, family 7"/>
    <property type="match status" value="1"/>
</dbReference>
<keyword evidence="4" id="KW-1185">Reference proteome</keyword>
<dbReference type="InterPro" id="IPR018389">
    <property type="entry name" value="DctP_fam"/>
</dbReference>
<dbReference type="PANTHER" id="PTHR33376">
    <property type="match status" value="1"/>
</dbReference>
<dbReference type="AlphaFoldDB" id="A0A1G7XC84"/>
<dbReference type="Pfam" id="PF03480">
    <property type="entry name" value="DctP"/>
    <property type="match status" value="1"/>
</dbReference>
<dbReference type="PANTHER" id="PTHR33376:SF15">
    <property type="entry name" value="BLL6794 PROTEIN"/>
    <property type="match status" value="1"/>
</dbReference>
<feature type="signal peptide" evidence="2">
    <location>
        <begin position="1"/>
        <end position="20"/>
    </location>
</feature>
<evidence type="ECO:0000256" key="1">
    <source>
        <dbReference type="ARBA" id="ARBA00022729"/>
    </source>
</evidence>
<evidence type="ECO:0000256" key="2">
    <source>
        <dbReference type="SAM" id="SignalP"/>
    </source>
</evidence>
<dbReference type="RefSeq" id="WP_090597313.1">
    <property type="nucleotide sequence ID" value="NZ_FNCS01000009.1"/>
</dbReference>
<keyword evidence="1 2" id="KW-0732">Signal</keyword>
<dbReference type="STRING" id="440168.SAMN04487974_10923"/>
<dbReference type="NCBIfam" id="NF037995">
    <property type="entry name" value="TRAP_S1"/>
    <property type="match status" value="1"/>
</dbReference>
<dbReference type="CDD" id="cd13665">
    <property type="entry name" value="PBP2_TRAP_Dctp3_4"/>
    <property type="match status" value="1"/>
</dbReference>